<reference evidence="2" key="1">
    <citation type="submission" date="2021-11" db="EMBL/GenBank/DDBJ databases">
        <authorList>
            <person name="Schell T."/>
        </authorList>
    </citation>
    <scope>NUCLEOTIDE SEQUENCE</scope>
    <source>
        <strain evidence="2">M5</strain>
    </source>
</reference>
<dbReference type="Proteomes" id="UP000789390">
    <property type="component" value="Unassembled WGS sequence"/>
</dbReference>
<evidence type="ECO:0000313" key="3">
    <source>
        <dbReference type="Proteomes" id="UP000789390"/>
    </source>
</evidence>
<sequence>MDKILAITNVVVGLLAFSLQISALAIYKDVDWGPDKAGAGIWGGIYLVIFGLLLIVKKLKSSQIVMGMAIMAALIGVIFIGLASWSIDGYQELIADCNLYLVLRALKICDRAAIDSLMIVSGILALIVNAIIAVKSNSIVSK</sequence>
<feature type="transmembrane region" description="Helical" evidence="1">
    <location>
        <begin position="68"/>
        <end position="87"/>
    </location>
</feature>
<comment type="caution">
    <text evidence="2">The sequence shown here is derived from an EMBL/GenBank/DDBJ whole genome shotgun (WGS) entry which is preliminary data.</text>
</comment>
<feature type="transmembrane region" description="Helical" evidence="1">
    <location>
        <begin position="39"/>
        <end position="56"/>
    </location>
</feature>
<feature type="transmembrane region" description="Helical" evidence="1">
    <location>
        <begin position="112"/>
        <end position="134"/>
    </location>
</feature>
<protein>
    <submittedName>
        <fullName evidence="2">Uncharacterized protein</fullName>
    </submittedName>
</protein>
<evidence type="ECO:0000313" key="2">
    <source>
        <dbReference type="EMBL" id="CAH0103332.1"/>
    </source>
</evidence>
<keyword evidence="3" id="KW-1185">Reference proteome</keyword>
<dbReference type="AlphaFoldDB" id="A0A8J2WGA0"/>
<dbReference type="EMBL" id="CAKKLH010000109">
    <property type="protein sequence ID" value="CAH0103332.1"/>
    <property type="molecule type" value="Genomic_DNA"/>
</dbReference>
<keyword evidence="1" id="KW-0472">Membrane</keyword>
<proteinExistence type="predicted"/>
<organism evidence="2 3">
    <name type="scientific">Daphnia galeata</name>
    <dbReference type="NCBI Taxonomy" id="27404"/>
    <lineage>
        <taxon>Eukaryota</taxon>
        <taxon>Metazoa</taxon>
        <taxon>Ecdysozoa</taxon>
        <taxon>Arthropoda</taxon>
        <taxon>Crustacea</taxon>
        <taxon>Branchiopoda</taxon>
        <taxon>Diplostraca</taxon>
        <taxon>Cladocera</taxon>
        <taxon>Anomopoda</taxon>
        <taxon>Daphniidae</taxon>
        <taxon>Daphnia</taxon>
    </lineage>
</organism>
<feature type="transmembrane region" description="Helical" evidence="1">
    <location>
        <begin position="7"/>
        <end position="27"/>
    </location>
</feature>
<evidence type="ECO:0000256" key="1">
    <source>
        <dbReference type="SAM" id="Phobius"/>
    </source>
</evidence>
<dbReference type="OrthoDB" id="6362607at2759"/>
<keyword evidence="1" id="KW-1133">Transmembrane helix</keyword>
<keyword evidence="1" id="KW-0812">Transmembrane</keyword>
<accession>A0A8J2WGA0</accession>
<name>A0A8J2WGA0_9CRUS</name>
<gene>
    <name evidence="2" type="ORF">DGAL_LOCUS5900</name>
</gene>